<proteinExistence type="predicted"/>
<reference evidence="1 2" key="1">
    <citation type="submission" date="2018-01" db="EMBL/GenBank/DDBJ databases">
        <title>Genome sequence of a Cantenovulum-like bacteria.</title>
        <authorList>
            <person name="Tan W.R."/>
            <person name="Lau N.-S."/>
            <person name="Go F."/>
            <person name="Amirul A.-A.A."/>
        </authorList>
    </citation>
    <scope>NUCLEOTIDE SEQUENCE [LARGE SCALE GENOMIC DNA]</scope>
    <source>
        <strain evidence="1 2">CCB-QB4</strain>
    </source>
</reference>
<gene>
    <name evidence="1" type="ORF">C2869_07425</name>
</gene>
<protein>
    <submittedName>
        <fullName evidence="1">Uncharacterized protein</fullName>
    </submittedName>
</protein>
<evidence type="ECO:0000313" key="1">
    <source>
        <dbReference type="EMBL" id="AWB66270.1"/>
    </source>
</evidence>
<dbReference type="AlphaFoldDB" id="A0A2S0VQA8"/>
<dbReference type="Proteomes" id="UP000244441">
    <property type="component" value="Chromosome"/>
</dbReference>
<evidence type="ECO:0000313" key="2">
    <source>
        <dbReference type="Proteomes" id="UP000244441"/>
    </source>
</evidence>
<keyword evidence="2" id="KW-1185">Reference proteome</keyword>
<sequence>MARLIFLIGLITLSNLLFTKLSLAAGGFDIWHVQFGFVVGRSLILSESGNLIGQKKLMMGFYVKNYQLEKEYQTLAKFAELLQMLENEED</sequence>
<dbReference type="RefSeq" id="WP_108602341.1">
    <property type="nucleotide sequence ID" value="NZ_CP026604.1"/>
</dbReference>
<name>A0A2S0VQA8_9ALTE</name>
<accession>A0A2S0VQA8</accession>
<organism evidence="1 2">
    <name type="scientific">Saccharobesus litoralis</name>
    <dbReference type="NCBI Taxonomy" id="2172099"/>
    <lineage>
        <taxon>Bacteria</taxon>
        <taxon>Pseudomonadati</taxon>
        <taxon>Pseudomonadota</taxon>
        <taxon>Gammaproteobacteria</taxon>
        <taxon>Alteromonadales</taxon>
        <taxon>Alteromonadaceae</taxon>
        <taxon>Saccharobesus</taxon>
    </lineage>
</organism>
<dbReference type="KEGG" id="cate:C2869_07425"/>
<dbReference type="EMBL" id="CP026604">
    <property type="protein sequence ID" value="AWB66270.1"/>
    <property type="molecule type" value="Genomic_DNA"/>
</dbReference>